<keyword evidence="2" id="KW-1185">Reference proteome</keyword>
<dbReference type="AlphaFoldDB" id="A0A3P7WPZ8"/>
<reference evidence="1 2" key="1">
    <citation type="submission" date="2018-11" db="EMBL/GenBank/DDBJ databases">
        <authorList>
            <consortium name="Pathogen Informatics"/>
        </authorList>
    </citation>
    <scope>NUCLEOTIDE SEQUENCE [LARGE SCALE GENOMIC DNA]</scope>
</reference>
<sequence>MSRNSDEIIRHLAFLALPVPHSFLIKNSQGAKRERGLKGSYAGAGDLGDSCDWLHPGTA</sequence>
<evidence type="ECO:0000313" key="2">
    <source>
        <dbReference type="Proteomes" id="UP000280834"/>
    </source>
</evidence>
<evidence type="ECO:0000313" key="1">
    <source>
        <dbReference type="EMBL" id="VDO44853.1"/>
    </source>
</evidence>
<proteinExistence type="predicted"/>
<protein>
    <submittedName>
        <fullName evidence="1">Uncharacterized protein</fullName>
    </submittedName>
</protein>
<dbReference type="Proteomes" id="UP000280834">
    <property type="component" value="Unassembled WGS sequence"/>
</dbReference>
<dbReference type="EMBL" id="UZAG01019785">
    <property type="protein sequence ID" value="VDO44853.1"/>
    <property type="molecule type" value="Genomic_DNA"/>
</dbReference>
<accession>A0A3P7WPZ8</accession>
<name>A0A3P7WPZ8_9BILA</name>
<feature type="non-terminal residue" evidence="1">
    <location>
        <position position="59"/>
    </location>
</feature>
<organism evidence="1 2">
    <name type="scientific">Brugia timori</name>
    <dbReference type="NCBI Taxonomy" id="42155"/>
    <lineage>
        <taxon>Eukaryota</taxon>
        <taxon>Metazoa</taxon>
        <taxon>Ecdysozoa</taxon>
        <taxon>Nematoda</taxon>
        <taxon>Chromadorea</taxon>
        <taxon>Rhabditida</taxon>
        <taxon>Spirurina</taxon>
        <taxon>Spiruromorpha</taxon>
        <taxon>Filarioidea</taxon>
        <taxon>Onchocercidae</taxon>
        <taxon>Brugia</taxon>
    </lineage>
</organism>
<gene>
    <name evidence="1" type="ORF">BTMF_LOCUS13125</name>
</gene>